<name>A0ABN1JGN8_9CLOT</name>
<accession>A0ABN1JGN8</accession>
<dbReference type="NCBIfam" id="TIGR01186">
    <property type="entry name" value="proV"/>
    <property type="match status" value="1"/>
</dbReference>
<evidence type="ECO:0000256" key="6">
    <source>
        <dbReference type="ARBA" id="ARBA00023122"/>
    </source>
</evidence>
<evidence type="ECO:0000256" key="2">
    <source>
        <dbReference type="ARBA" id="ARBA00022448"/>
    </source>
</evidence>
<dbReference type="PANTHER" id="PTHR43117:SF4">
    <property type="entry name" value="OSMOPROTECTANT IMPORT ATP-BINDING PROTEIN OSMV"/>
    <property type="match status" value="1"/>
</dbReference>
<proteinExistence type="inferred from homology"/>
<gene>
    <name evidence="11" type="ORF">GCM10008906_18150</name>
</gene>
<keyword evidence="5 8" id="KW-0067">ATP-binding</keyword>
<feature type="domain" description="CBS" evidence="10">
    <location>
        <begin position="257"/>
        <end position="313"/>
    </location>
</feature>
<dbReference type="InterPro" id="IPR000644">
    <property type="entry name" value="CBS_dom"/>
</dbReference>
<keyword evidence="8" id="KW-0997">Cell inner membrane</keyword>
<dbReference type="SUPFAM" id="SSF54631">
    <property type="entry name" value="CBS-domain pair"/>
    <property type="match status" value="1"/>
</dbReference>
<dbReference type="InterPro" id="IPR046342">
    <property type="entry name" value="CBS_dom_sf"/>
</dbReference>
<evidence type="ECO:0000313" key="12">
    <source>
        <dbReference type="Proteomes" id="UP001501510"/>
    </source>
</evidence>
<dbReference type="Proteomes" id="UP001501510">
    <property type="component" value="Unassembled WGS sequence"/>
</dbReference>
<evidence type="ECO:0000259" key="9">
    <source>
        <dbReference type="PROSITE" id="PS50893"/>
    </source>
</evidence>
<evidence type="ECO:0000256" key="4">
    <source>
        <dbReference type="ARBA" id="ARBA00022741"/>
    </source>
</evidence>
<comment type="subcellular location">
    <subcellularLocation>
        <location evidence="8">Cell inner membrane</location>
        <topology evidence="8">Peripheral membrane protein</topology>
    </subcellularLocation>
</comment>
<dbReference type="Pfam" id="PF00571">
    <property type="entry name" value="CBS"/>
    <property type="match status" value="2"/>
</dbReference>
<dbReference type="GO" id="GO:0005524">
    <property type="term" value="F:ATP binding"/>
    <property type="evidence" value="ECO:0007669"/>
    <property type="project" value="UniProtKB-KW"/>
</dbReference>
<dbReference type="InterPro" id="IPR017871">
    <property type="entry name" value="ABC_transporter-like_CS"/>
</dbReference>
<feature type="domain" description="CBS" evidence="10">
    <location>
        <begin position="317"/>
        <end position="374"/>
    </location>
</feature>
<dbReference type="EMBL" id="BAAACG010000008">
    <property type="protein sequence ID" value="GAA0739403.1"/>
    <property type="molecule type" value="Genomic_DNA"/>
</dbReference>
<organism evidence="11 12">
    <name type="scientific">Clostridium oceanicum</name>
    <dbReference type="NCBI Taxonomy" id="1543"/>
    <lineage>
        <taxon>Bacteria</taxon>
        <taxon>Bacillati</taxon>
        <taxon>Bacillota</taxon>
        <taxon>Clostridia</taxon>
        <taxon>Eubacteriales</taxon>
        <taxon>Clostridiaceae</taxon>
        <taxon>Clostridium</taxon>
    </lineage>
</organism>
<feature type="domain" description="ABC transporter" evidence="9">
    <location>
        <begin position="5"/>
        <end position="239"/>
    </location>
</feature>
<dbReference type="Gene3D" id="3.10.580.10">
    <property type="entry name" value="CBS-domain"/>
    <property type="match status" value="1"/>
</dbReference>
<keyword evidence="8" id="KW-0472">Membrane</keyword>
<evidence type="ECO:0000256" key="1">
    <source>
        <dbReference type="ARBA" id="ARBA00005417"/>
    </source>
</evidence>
<dbReference type="PANTHER" id="PTHR43117">
    <property type="entry name" value="OSMOPROTECTANT IMPORT ATP-BINDING PROTEIN OSMV"/>
    <property type="match status" value="1"/>
</dbReference>
<dbReference type="EC" id="7.6.2.9" evidence="8"/>
<evidence type="ECO:0000259" key="10">
    <source>
        <dbReference type="PROSITE" id="PS51371"/>
    </source>
</evidence>
<evidence type="ECO:0000256" key="8">
    <source>
        <dbReference type="RuleBase" id="RU369116"/>
    </source>
</evidence>
<dbReference type="SUPFAM" id="SSF52540">
    <property type="entry name" value="P-loop containing nucleoside triphosphate hydrolases"/>
    <property type="match status" value="1"/>
</dbReference>
<keyword evidence="8" id="KW-1003">Cell membrane</keyword>
<evidence type="ECO:0000256" key="3">
    <source>
        <dbReference type="ARBA" id="ARBA00022737"/>
    </source>
</evidence>
<keyword evidence="12" id="KW-1185">Reference proteome</keyword>
<reference evidence="11 12" key="1">
    <citation type="journal article" date="2019" name="Int. J. Syst. Evol. Microbiol.">
        <title>The Global Catalogue of Microorganisms (GCM) 10K type strain sequencing project: providing services to taxonomists for standard genome sequencing and annotation.</title>
        <authorList>
            <consortium name="The Broad Institute Genomics Platform"/>
            <consortium name="The Broad Institute Genome Sequencing Center for Infectious Disease"/>
            <person name="Wu L."/>
            <person name="Ma J."/>
        </authorList>
    </citation>
    <scope>NUCLEOTIDE SEQUENCE [LARGE SCALE GENOMIC DNA]</scope>
    <source>
        <strain evidence="11 12">JCM 1407</strain>
    </source>
</reference>
<evidence type="ECO:0000256" key="7">
    <source>
        <dbReference type="PROSITE-ProRule" id="PRU00703"/>
    </source>
</evidence>
<comment type="catalytic activity">
    <reaction evidence="8">
        <text>a quaternary ammonium(out) + ATP + H2O = a quaternary ammonium(in) + ADP + phosphate + H(+)</text>
        <dbReference type="Rhea" id="RHEA:11036"/>
        <dbReference type="ChEBI" id="CHEBI:15377"/>
        <dbReference type="ChEBI" id="CHEBI:15378"/>
        <dbReference type="ChEBI" id="CHEBI:30616"/>
        <dbReference type="ChEBI" id="CHEBI:35267"/>
        <dbReference type="ChEBI" id="CHEBI:43474"/>
        <dbReference type="ChEBI" id="CHEBI:456216"/>
    </reaction>
</comment>
<keyword evidence="4 8" id="KW-0547">Nucleotide-binding</keyword>
<dbReference type="Gene3D" id="3.40.50.300">
    <property type="entry name" value="P-loop containing nucleotide triphosphate hydrolases"/>
    <property type="match status" value="1"/>
</dbReference>
<dbReference type="InterPro" id="IPR003439">
    <property type="entry name" value="ABC_transporter-like_ATP-bd"/>
</dbReference>
<dbReference type="PROSITE" id="PS51371">
    <property type="entry name" value="CBS"/>
    <property type="match status" value="2"/>
</dbReference>
<keyword evidence="2 8" id="KW-0813">Transport</keyword>
<dbReference type="PROSITE" id="PS00211">
    <property type="entry name" value="ABC_TRANSPORTER_1"/>
    <property type="match status" value="1"/>
</dbReference>
<comment type="caution">
    <text evidence="11">The sequence shown here is derived from an EMBL/GenBank/DDBJ whole genome shotgun (WGS) entry which is preliminary data.</text>
</comment>
<keyword evidence="3" id="KW-0677">Repeat</keyword>
<dbReference type="Pfam" id="PF00005">
    <property type="entry name" value="ABC_tran"/>
    <property type="match status" value="1"/>
</dbReference>
<evidence type="ECO:0000313" key="11">
    <source>
        <dbReference type="EMBL" id="GAA0739403.1"/>
    </source>
</evidence>
<comment type="subunit">
    <text evidence="8">The complex is probably composed of two ATP-binding proteins, two transmembrane proteins and a solute-binding protein.</text>
</comment>
<dbReference type="PROSITE" id="PS50893">
    <property type="entry name" value="ABC_TRANSPORTER_2"/>
    <property type="match status" value="1"/>
</dbReference>
<dbReference type="InterPro" id="IPR027417">
    <property type="entry name" value="P-loop_NTPase"/>
</dbReference>
<dbReference type="SMART" id="SM00116">
    <property type="entry name" value="CBS"/>
    <property type="match status" value="2"/>
</dbReference>
<dbReference type="InterPro" id="IPR003593">
    <property type="entry name" value="AAA+_ATPase"/>
</dbReference>
<protein>
    <recommendedName>
        <fullName evidence="8">Quaternary amine transport ATP-binding protein</fullName>
        <ecNumber evidence="8">7.6.2.9</ecNumber>
    </recommendedName>
</protein>
<sequence length="378" mass="42930">MKKIIEFKNITKSFKNKKILKDINLSINKGELVVLIGPSGCGKTTTLKMINKLIEPTSGKIFVDGKNITKENTIKLRRQMGYVIQQTGLMPHLTVSENIGLIPHLEKLPYEKIEKKIIELLQLVSLKPKTYMDRFPKELSGGQQQRIGVARAFATDPEIILMDEPFSALDPITRNQLQDELFELQQKMKRTIVFVTHDMDEALKLADRICIMKDGQIIQYDTPENILKNPSHGFVEEFIGKNRIWSQPEFIKAKDIMIESPVKASPNRTIMQGIQIMKKNKVDSLLIVDEENNLKGISTLKSIHGETDKSLKLKDIMSEDIITATDDTCILDILELVKKHNKSYIPIVDKNSHLLGLITKTSLLAVLSTQFLDQEVNN</sequence>
<comment type="similarity">
    <text evidence="1 8">Belongs to the ABC transporter superfamily.</text>
</comment>
<keyword evidence="6 7" id="KW-0129">CBS domain</keyword>
<evidence type="ECO:0000256" key="5">
    <source>
        <dbReference type="ARBA" id="ARBA00022840"/>
    </source>
</evidence>
<dbReference type="SMART" id="SM00382">
    <property type="entry name" value="AAA"/>
    <property type="match status" value="1"/>
</dbReference>
<dbReference type="InterPro" id="IPR005892">
    <property type="entry name" value="Gly-betaine_transp_ATP-bd"/>
</dbReference>